<proteinExistence type="predicted"/>
<keyword evidence="2" id="KW-1185">Reference proteome</keyword>
<reference evidence="1 2" key="1">
    <citation type="submission" date="2024-02" db="EMBL/GenBank/DDBJ databases">
        <title>STSV induces naive adaptation in Sulfolobus.</title>
        <authorList>
            <person name="Xiang X."/>
            <person name="Song M."/>
        </authorList>
    </citation>
    <scope>NUCLEOTIDE SEQUENCE [LARGE SCALE GENOMIC DNA]</scope>
    <source>
        <strain evidence="1 2">RT2</strain>
    </source>
</reference>
<organism evidence="1 2">
    <name type="scientific">Sulfolobus tengchongensis</name>
    <dbReference type="NCBI Taxonomy" id="207809"/>
    <lineage>
        <taxon>Archaea</taxon>
        <taxon>Thermoproteota</taxon>
        <taxon>Thermoprotei</taxon>
        <taxon>Sulfolobales</taxon>
        <taxon>Sulfolobaceae</taxon>
        <taxon>Sulfolobus</taxon>
    </lineage>
</organism>
<sequence length="269" mass="30701">MPYAEEIEVKGSRSQLLAFFMDPIRFTGILGHMMIVNIFDKNENKFVPMGNLKNPENKYKILYALGDPESKIDTFVGTMEGPTLMYNTITYKGDADNSKITWKIDIIITELSRVCRLRVVADIKQKQGLFDRPRMGDIDLATHLVKEHLIPFVKFYFKPSLLEEISALNEVFRFRGSVEETILKLREIIGNIKYGGIIIIGESLNIIASISNGEILHVQINNSDVQSGDIFTHLLKTSGNIELIAYDVSLDELIFKNLRRKLEEIKTRT</sequence>
<dbReference type="AlphaFoldDB" id="A0AAX4KYI1"/>
<name>A0AAX4KYI1_9CREN</name>
<dbReference type="GeneID" id="89336444"/>
<gene>
    <name evidence="1" type="ORF">V6M85_06710</name>
</gene>
<accession>A0AAX4KYI1</accession>
<protein>
    <submittedName>
        <fullName evidence="1">Uncharacterized protein</fullName>
    </submittedName>
</protein>
<dbReference type="EMBL" id="CP146016">
    <property type="protein sequence ID" value="WWQ59203.1"/>
    <property type="molecule type" value="Genomic_DNA"/>
</dbReference>
<evidence type="ECO:0000313" key="1">
    <source>
        <dbReference type="EMBL" id="WWQ59203.1"/>
    </source>
</evidence>
<dbReference type="Proteomes" id="UP001432202">
    <property type="component" value="Chromosome"/>
</dbReference>
<evidence type="ECO:0000313" key="2">
    <source>
        <dbReference type="Proteomes" id="UP001432202"/>
    </source>
</evidence>
<dbReference type="RefSeq" id="WP_338598176.1">
    <property type="nucleotide sequence ID" value="NZ_CP146016.1"/>
</dbReference>